<gene>
    <name evidence="2" type="ORF">E5225_03595</name>
</gene>
<dbReference type="Pfam" id="PF12802">
    <property type="entry name" value="MarR_2"/>
    <property type="match status" value="1"/>
</dbReference>
<feature type="domain" description="HTH marR-type" evidence="1">
    <location>
        <begin position="10"/>
        <end position="140"/>
    </location>
</feature>
<sequence length="156" mass="16813">MSDDPVLRLERELGLFMRRARAAAAGVSRDVHPDLDPSAYSLMSAVAADPGTRASDLADRLGVGRGTMSRQLARLERLGLVAREADPRDSRSHPLTLTAEGARRLAAARTARREWFRAALGSWGPQELEDLAEQLARLNTALGERARATGSDTPGA</sequence>
<dbReference type="PANTHER" id="PTHR33164:SF57">
    <property type="entry name" value="MARR-FAMILY TRANSCRIPTIONAL REGULATOR"/>
    <property type="match status" value="1"/>
</dbReference>
<dbReference type="SMART" id="SM00347">
    <property type="entry name" value="HTH_MARR"/>
    <property type="match status" value="1"/>
</dbReference>
<protein>
    <submittedName>
        <fullName evidence="2">MarR family transcriptional regulator</fullName>
    </submittedName>
</protein>
<evidence type="ECO:0000313" key="2">
    <source>
        <dbReference type="EMBL" id="QCB92774.1"/>
    </source>
</evidence>
<dbReference type="Gene3D" id="1.10.10.10">
    <property type="entry name" value="Winged helix-like DNA-binding domain superfamily/Winged helix DNA-binding domain"/>
    <property type="match status" value="1"/>
</dbReference>
<dbReference type="InterPro" id="IPR036390">
    <property type="entry name" value="WH_DNA-bd_sf"/>
</dbReference>
<dbReference type="KEGG" id="celz:E5225_03595"/>
<dbReference type="InterPro" id="IPR039422">
    <property type="entry name" value="MarR/SlyA-like"/>
</dbReference>
<organism evidence="2 3">
    <name type="scientific">Cellulomonas shaoxiangyii</name>
    <dbReference type="NCBI Taxonomy" id="2566013"/>
    <lineage>
        <taxon>Bacteria</taxon>
        <taxon>Bacillati</taxon>
        <taxon>Actinomycetota</taxon>
        <taxon>Actinomycetes</taxon>
        <taxon>Micrococcales</taxon>
        <taxon>Cellulomonadaceae</taxon>
        <taxon>Cellulomonas</taxon>
    </lineage>
</organism>
<name>A0A4P7SJ95_9CELL</name>
<dbReference type="GO" id="GO:0003700">
    <property type="term" value="F:DNA-binding transcription factor activity"/>
    <property type="evidence" value="ECO:0007669"/>
    <property type="project" value="InterPro"/>
</dbReference>
<dbReference type="SUPFAM" id="SSF46785">
    <property type="entry name" value="Winged helix' DNA-binding domain"/>
    <property type="match status" value="1"/>
</dbReference>
<dbReference type="CDD" id="cd00090">
    <property type="entry name" value="HTH_ARSR"/>
    <property type="match status" value="1"/>
</dbReference>
<evidence type="ECO:0000259" key="1">
    <source>
        <dbReference type="PROSITE" id="PS50995"/>
    </source>
</evidence>
<dbReference type="GO" id="GO:0006950">
    <property type="term" value="P:response to stress"/>
    <property type="evidence" value="ECO:0007669"/>
    <property type="project" value="TreeGrafter"/>
</dbReference>
<dbReference type="PANTHER" id="PTHR33164">
    <property type="entry name" value="TRANSCRIPTIONAL REGULATOR, MARR FAMILY"/>
    <property type="match status" value="1"/>
</dbReference>
<dbReference type="EMBL" id="CP039291">
    <property type="protein sequence ID" value="QCB92774.1"/>
    <property type="molecule type" value="Genomic_DNA"/>
</dbReference>
<accession>A0A4P7SJ95</accession>
<dbReference type="InterPro" id="IPR000835">
    <property type="entry name" value="HTH_MarR-typ"/>
</dbReference>
<dbReference type="Proteomes" id="UP000296469">
    <property type="component" value="Chromosome"/>
</dbReference>
<dbReference type="PRINTS" id="PR00598">
    <property type="entry name" value="HTHMARR"/>
</dbReference>
<reference evidence="2 3" key="1">
    <citation type="submission" date="2019-04" db="EMBL/GenBank/DDBJ databases">
        <title>Isolation and identification of Cellulomonas shaoxiangyii sp. Nov. isolated from feces of the Tibetan antelopes (Pantholops hodgsonii) in the Qinghai-Tibet plateau of China.</title>
        <authorList>
            <person name="Tian Z."/>
        </authorList>
    </citation>
    <scope>NUCLEOTIDE SEQUENCE [LARGE SCALE GENOMIC DNA]</scope>
    <source>
        <strain evidence="2 3">Z28</strain>
    </source>
</reference>
<dbReference type="OrthoDB" id="9154853at2"/>
<keyword evidence="3" id="KW-1185">Reference proteome</keyword>
<evidence type="ECO:0000313" key="3">
    <source>
        <dbReference type="Proteomes" id="UP000296469"/>
    </source>
</evidence>
<dbReference type="AlphaFoldDB" id="A0A4P7SJ95"/>
<dbReference type="PROSITE" id="PS50995">
    <property type="entry name" value="HTH_MARR_2"/>
    <property type="match status" value="1"/>
</dbReference>
<dbReference type="InterPro" id="IPR011991">
    <property type="entry name" value="ArsR-like_HTH"/>
</dbReference>
<dbReference type="RefSeq" id="WP_135973951.1">
    <property type="nucleotide sequence ID" value="NZ_CP039291.1"/>
</dbReference>
<dbReference type="InterPro" id="IPR036388">
    <property type="entry name" value="WH-like_DNA-bd_sf"/>
</dbReference>
<proteinExistence type="predicted"/>